<evidence type="ECO:0000313" key="1">
    <source>
        <dbReference type="EMBL" id="CDJ38956.1"/>
    </source>
</evidence>
<dbReference type="OrthoDB" id="10352602at2759"/>
<sequence>MVRNLAAHRAPKEIRAAEGENDVLVLSLQSPNCLSPSAPPILVLVLLAQQQRNSLNRSVQQVSMEGTRTLFSCWGRHFMDASQSVTCLPVYCKCKIIRAG</sequence>
<gene>
    <name evidence="1" type="ORF">ETH_00029075</name>
</gene>
<dbReference type="VEuPathDB" id="ToxoDB:ETH_00029075"/>
<dbReference type="Proteomes" id="UP000030747">
    <property type="component" value="Unassembled WGS sequence"/>
</dbReference>
<dbReference type="EMBL" id="HG674134">
    <property type="protein sequence ID" value="CDJ38956.1"/>
    <property type="molecule type" value="Genomic_DNA"/>
</dbReference>
<organism evidence="1 2">
    <name type="scientific">Eimeria tenella</name>
    <name type="common">Coccidian parasite</name>
    <dbReference type="NCBI Taxonomy" id="5802"/>
    <lineage>
        <taxon>Eukaryota</taxon>
        <taxon>Sar</taxon>
        <taxon>Alveolata</taxon>
        <taxon>Apicomplexa</taxon>
        <taxon>Conoidasida</taxon>
        <taxon>Coccidia</taxon>
        <taxon>Eucoccidiorida</taxon>
        <taxon>Eimeriorina</taxon>
        <taxon>Eimeriidae</taxon>
        <taxon>Eimeria</taxon>
    </lineage>
</organism>
<reference evidence="1" key="2">
    <citation type="submission" date="2013-10" db="EMBL/GenBank/DDBJ databases">
        <authorList>
            <person name="Aslett M."/>
        </authorList>
    </citation>
    <scope>NUCLEOTIDE SEQUENCE [LARGE SCALE GENOMIC DNA]</scope>
    <source>
        <strain evidence="1">Houghton</strain>
    </source>
</reference>
<reference evidence="1" key="1">
    <citation type="submission" date="2013-10" db="EMBL/GenBank/DDBJ databases">
        <title>Genomic analysis of the causative agents of coccidiosis in chickens.</title>
        <authorList>
            <person name="Reid A.J."/>
            <person name="Blake D."/>
            <person name="Billington K."/>
            <person name="Browne H."/>
            <person name="Dunn M."/>
            <person name="Hung S."/>
            <person name="Kawahara F."/>
            <person name="Miranda-Saavedra D."/>
            <person name="Mourier T."/>
            <person name="Nagra H."/>
            <person name="Otto T.D."/>
            <person name="Rawlings N."/>
            <person name="Sanchez A."/>
            <person name="Sanders M."/>
            <person name="Subramaniam C."/>
            <person name="Tay Y."/>
            <person name="Dear P."/>
            <person name="Doerig C."/>
            <person name="Gruber A."/>
            <person name="Parkinson J."/>
            <person name="Shirley M."/>
            <person name="Wan K.L."/>
            <person name="Berriman M."/>
            <person name="Tomley F."/>
            <person name="Pain A."/>
        </authorList>
    </citation>
    <scope>NUCLEOTIDE SEQUENCE [LARGE SCALE GENOMIC DNA]</scope>
    <source>
        <strain evidence="1">Houghton</strain>
    </source>
</reference>
<dbReference type="AlphaFoldDB" id="U6KLV8"/>
<keyword evidence="2" id="KW-1185">Reference proteome</keyword>
<dbReference type="RefSeq" id="XP_013229711.1">
    <property type="nucleotide sequence ID" value="XM_013374257.1"/>
</dbReference>
<name>U6KLV8_EIMTE</name>
<accession>U6KLV8</accession>
<proteinExistence type="predicted"/>
<protein>
    <submittedName>
        <fullName evidence="1">Uncharacterized protein</fullName>
    </submittedName>
</protein>
<evidence type="ECO:0000313" key="2">
    <source>
        <dbReference type="Proteomes" id="UP000030747"/>
    </source>
</evidence>
<dbReference type="GeneID" id="25254908"/>